<protein>
    <recommendedName>
        <fullName evidence="3">Outer membrane protein beta-barrel domain-containing protein</fullName>
    </recommendedName>
</protein>
<comment type="caution">
    <text evidence="1">The sequence shown here is derived from an EMBL/GenBank/DDBJ whole genome shotgun (WGS) entry which is preliminary data.</text>
</comment>
<sequence length="163" mass="18666">MKSERLLMIKVINLIVLILLTFSSKAENTNNNFYVGSSLHYNVNDRDHNLTDSQSVSLRAGYLFTLNLGIESGYGSYGRNLNGNNVYAYQFRGIYLYHLDSDFTLYTGIGGYIYDTEINPTAVIGVKKQLDKKISTQFSYEYFYKGYGDDDIYSLSMGINFYF</sequence>
<dbReference type="InterPro" id="IPR011250">
    <property type="entry name" value="OMP/PagP_B-barrel"/>
</dbReference>
<dbReference type="Gene3D" id="2.40.160.20">
    <property type="match status" value="1"/>
</dbReference>
<evidence type="ECO:0000313" key="2">
    <source>
        <dbReference type="Proteomes" id="UP000615796"/>
    </source>
</evidence>
<dbReference type="RefSeq" id="WP_187025558.1">
    <property type="nucleotide sequence ID" value="NZ_JACRUP010000002.1"/>
</dbReference>
<dbReference type="EMBL" id="JACRUP010000002">
    <property type="protein sequence ID" value="MBC5850470.1"/>
    <property type="molecule type" value="Genomic_DNA"/>
</dbReference>
<organism evidence="1 2">
    <name type="scientific">Vibrio metschnikovii</name>
    <dbReference type="NCBI Taxonomy" id="28172"/>
    <lineage>
        <taxon>Bacteria</taxon>
        <taxon>Pseudomonadati</taxon>
        <taxon>Pseudomonadota</taxon>
        <taxon>Gammaproteobacteria</taxon>
        <taxon>Vibrionales</taxon>
        <taxon>Vibrionaceae</taxon>
        <taxon>Vibrio</taxon>
    </lineage>
</organism>
<evidence type="ECO:0000313" key="1">
    <source>
        <dbReference type="EMBL" id="MBC5850470.1"/>
    </source>
</evidence>
<dbReference type="AlphaFoldDB" id="A0A9X0R995"/>
<accession>A0A9X0R995</accession>
<gene>
    <name evidence="1" type="ORF">H8Q88_05800</name>
</gene>
<proteinExistence type="predicted"/>
<dbReference type="SUPFAM" id="SSF56925">
    <property type="entry name" value="OMPA-like"/>
    <property type="match status" value="1"/>
</dbReference>
<dbReference type="Proteomes" id="UP000615796">
    <property type="component" value="Unassembled WGS sequence"/>
</dbReference>
<evidence type="ECO:0008006" key="3">
    <source>
        <dbReference type="Google" id="ProtNLM"/>
    </source>
</evidence>
<keyword evidence="2" id="KW-1185">Reference proteome</keyword>
<reference evidence="1" key="1">
    <citation type="submission" date="2020-08" db="EMBL/GenBank/DDBJ databases">
        <title>Genome Sequencing and Pan-Genome Analysis of Migratory bird Vibrio Strains, Inner Mongolia.</title>
        <authorList>
            <person name="Zheng L."/>
        </authorList>
    </citation>
    <scope>NUCLEOTIDE SEQUENCE</scope>
    <source>
        <strain evidence="1">M13F</strain>
    </source>
</reference>
<name>A0A9X0R995_VIBME</name>